<dbReference type="PROSITE" id="PS50943">
    <property type="entry name" value="HTH_CROC1"/>
    <property type="match status" value="1"/>
</dbReference>
<evidence type="ECO:0000259" key="1">
    <source>
        <dbReference type="PROSITE" id="PS50943"/>
    </source>
</evidence>
<gene>
    <name evidence="2" type="ORF">UA74_07420</name>
</gene>
<dbReference type="RefSeq" id="WP_075764105.1">
    <property type="nucleotide sequence ID" value="NZ_CP016076.1"/>
</dbReference>
<reference evidence="3" key="1">
    <citation type="submission" date="2016-06" db="EMBL/GenBank/DDBJ databases">
        <title>Complete genome sequence of Actinoalloteichus fjordicus DSM 46855 (=ADI127-17), type strain of the new species Actinoalloteichus fjordicus.</title>
        <authorList>
            <person name="Ruckert C."/>
            <person name="Nouioui I."/>
            <person name="Willmese J."/>
            <person name="van Wezel G."/>
            <person name="Klenk H.-P."/>
            <person name="Kalinowski J."/>
            <person name="Zotchev S.B."/>
        </authorList>
    </citation>
    <scope>NUCLEOTIDE SEQUENCE [LARGE SCALE GENOMIC DNA]</scope>
    <source>
        <strain evidence="3">ADI127-7</strain>
    </source>
</reference>
<dbReference type="CDD" id="cd00093">
    <property type="entry name" value="HTH_XRE"/>
    <property type="match status" value="1"/>
</dbReference>
<dbReference type="Proteomes" id="UP000185511">
    <property type="component" value="Chromosome"/>
</dbReference>
<name>A0AAC9PQZ0_9PSEU</name>
<accession>A0AAC9PQZ0</accession>
<proteinExistence type="predicted"/>
<dbReference type="Gene3D" id="1.10.260.40">
    <property type="entry name" value="lambda repressor-like DNA-binding domains"/>
    <property type="match status" value="1"/>
</dbReference>
<dbReference type="AlphaFoldDB" id="A0AAC9PQZ0"/>
<organism evidence="2 3">
    <name type="scientific">Actinoalloteichus fjordicus</name>
    <dbReference type="NCBI Taxonomy" id="1612552"/>
    <lineage>
        <taxon>Bacteria</taxon>
        <taxon>Bacillati</taxon>
        <taxon>Actinomycetota</taxon>
        <taxon>Actinomycetes</taxon>
        <taxon>Pseudonocardiales</taxon>
        <taxon>Pseudonocardiaceae</taxon>
        <taxon>Actinoalloteichus</taxon>
    </lineage>
</organism>
<dbReference type="InterPro" id="IPR043917">
    <property type="entry name" value="DUF5753"/>
</dbReference>
<dbReference type="EMBL" id="CP016076">
    <property type="protein sequence ID" value="APU13553.1"/>
    <property type="molecule type" value="Genomic_DNA"/>
</dbReference>
<evidence type="ECO:0000313" key="3">
    <source>
        <dbReference type="Proteomes" id="UP000185511"/>
    </source>
</evidence>
<dbReference type="InterPro" id="IPR010982">
    <property type="entry name" value="Lambda_DNA-bd_dom_sf"/>
</dbReference>
<dbReference type="InterPro" id="IPR001387">
    <property type="entry name" value="Cro/C1-type_HTH"/>
</dbReference>
<dbReference type="SUPFAM" id="SSF47413">
    <property type="entry name" value="lambda repressor-like DNA-binding domains"/>
    <property type="match status" value="1"/>
</dbReference>
<sequence length="294" mass="31861">MTRTKKAARSPRARALGTAIAEARKAAELSQRAAAQLVGWHHTRLARAETGAQPPDAEDVASLLAVLNVTGARRDKLLTMARDIGRSPWTVVGAAGVPGQLATLVDYEREAVTLMVSTPLIVPGLLQTMGYARAIISAGGASAEIIEARVMYRMGRQEILRSGGLPLHLTAVCTEWALRMPTGSHSIMEEQMSRLLEWGSRDNVDVRVLPASLGSSGAFNGNFSVYEFADSAPVVHLEHLSASTFVDDVRDVEDFVVARDTVLKEAMSSEDSLGLIRDVYLPYHRERQRDDAAS</sequence>
<dbReference type="GO" id="GO:0003677">
    <property type="term" value="F:DNA binding"/>
    <property type="evidence" value="ECO:0007669"/>
    <property type="project" value="InterPro"/>
</dbReference>
<keyword evidence="3" id="KW-1185">Reference proteome</keyword>
<evidence type="ECO:0000313" key="2">
    <source>
        <dbReference type="EMBL" id="APU13553.1"/>
    </source>
</evidence>
<dbReference type="SMART" id="SM00530">
    <property type="entry name" value="HTH_XRE"/>
    <property type="match status" value="1"/>
</dbReference>
<dbReference type="Pfam" id="PF13560">
    <property type="entry name" value="HTH_31"/>
    <property type="match status" value="1"/>
</dbReference>
<feature type="domain" description="HTH cro/C1-type" evidence="1">
    <location>
        <begin position="20"/>
        <end position="74"/>
    </location>
</feature>
<protein>
    <submittedName>
        <fullName evidence="2">DNA binding protein with helix-turn-helix domain</fullName>
    </submittedName>
</protein>
<dbReference type="KEGG" id="acad:UA74_07420"/>
<dbReference type="Pfam" id="PF19054">
    <property type="entry name" value="DUF5753"/>
    <property type="match status" value="1"/>
</dbReference>